<dbReference type="PATRIC" id="fig|1003195.11.peg.1122"/>
<dbReference type="HOGENOM" id="CLU_2604449_0_0_11"/>
<dbReference type="KEGG" id="scy:SCATT_p05680"/>
<gene>
    <name evidence="1" type="ordered locus">SCATT_p05680</name>
</gene>
<accession>F8JJC4</accession>
<dbReference type="AlphaFoldDB" id="F8JJC4"/>
<geneLocation type="plasmid" evidence="1 2">
    <name>pSCATT</name>
</geneLocation>
<proteinExistence type="predicted"/>
<dbReference type="Proteomes" id="UP000007842">
    <property type="component" value="Plasmid pSCATT"/>
</dbReference>
<protein>
    <submittedName>
        <fullName evidence="1">Uncharacterized protein</fullName>
    </submittedName>
</protein>
<evidence type="ECO:0000313" key="1">
    <source>
        <dbReference type="EMBL" id="AEW98761.1"/>
    </source>
</evidence>
<evidence type="ECO:0000313" key="2">
    <source>
        <dbReference type="Proteomes" id="UP000007842"/>
    </source>
</evidence>
<keyword evidence="2" id="KW-1185">Reference proteome</keyword>
<organism evidence="1 2">
    <name type="scientific">Streptantibioticus cattleyicolor (strain ATCC 35852 / DSM 46488 / JCM 4925 / NBRC 14057 / NRRL 8057)</name>
    <name type="common">Streptomyces cattleya</name>
    <dbReference type="NCBI Taxonomy" id="1003195"/>
    <lineage>
        <taxon>Bacteria</taxon>
        <taxon>Bacillati</taxon>
        <taxon>Actinomycetota</taxon>
        <taxon>Actinomycetes</taxon>
        <taxon>Kitasatosporales</taxon>
        <taxon>Streptomycetaceae</taxon>
        <taxon>Streptantibioticus</taxon>
    </lineage>
</organism>
<accession>G8XGT4</accession>
<keyword evidence="1" id="KW-0614">Plasmid</keyword>
<reference evidence="2" key="1">
    <citation type="submission" date="2011-12" db="EMBL/GenBank/DDBJ databases">
        <title>Complete genome sequence of Streptomyces cattleya strain DSM 46488.</title>
        <authorList>
            <person name="Ou H.-Y."/>
            <person name="Li P."/>
            <person name="Zhao C."/>
            <person name="O'Hagan D."/>
            <person name="Deng Z."/>
        </authorList>
    </citation>
    <scope>NUCLEOTIDE SEQUENCE [LARGE SCALE GENOMIC DNA]</scope>
    <source>
        <strain evidence="2">ATCC 35852 / DSM 46488 / JCM 4925 / NBRC 14057 / NRRL 8057</strain>
        <plasmid evidence="2">Plasmid pSCATT</plasmid>
    </source>
</reference>
<dbReference type="KEGG" id="sct:SCAT_p1163"/>
<sequence>MSDIRTRLADWWSTLGDTAKERLLSLGDDDHLPASFANELREAGVFPVSDGYWPGQETSPDAFRQPHELRAFLNEQRLQ</sequence>
<dbReference type="RefSeq" id="WP_014151612.1">
    <property type="nucleotide sequence ID" value="NC_016113.1"/>
</dbReference>
<name>F8JJC4_STREN</name>
<dbReference type="EMBL" id="CP003229">
    <property type="protein sequence ID" value="AEW98761.1"/>
    <property type="molecule type" value="Genomic_DNA"/>
</dbReference>